<dbReference type="EnsemblPlants" id="MELO3C028743.2.1">
    <property type="protein sequence ID" value="MELO3C028743.2.1"/>
    <property type="gene ID" value="MELO3C028743.2"/>
</dbReference>
<dbReference type="Gramene" id="MELO3C028743.2.1">
    <property type="protein sequence ID" value="MELO3C028743.2.1"/>
    <property type="gene ID" value="MELO3C028743.2"/>
</dbReference>
<sequence>METCSVICNCDIVRFIQILFNEQAGTLLLKVGTLRMELSVQEGVFATQRSNEAFDFGDNACEKMMSRIGGSVSGGNWKYAHGTAYYEKLKGDNKLRGDGHDKSLTNSGRDDNFNNLSDHWYVNEMSLTRGKKI</sequence>
<proteinExistence type="predicted"/>
<organism evidence="1">
    <name type="scientific">Cucumis melo</name>
    <name type="common">Muskmelon</name>
    <dbReference type="NCBI Taxonomy" id="3656"/>
    <lineage>
        <taxon>Eukaryota</taxon>
        <taxon>Viridiplantae</taxon>
        <taxon>Streptophyta</taxon>
        <taxon>Embryophyta</taxon>
        <taxon>Tracheophyta</taxon>
        <taxon>Spermatophyta</taxon>
        <taxon>Magnoliopsida</taxon>
        <taxon>eudicotyledons</taxon>
        <taxon>Gunneridae</taxon>
        <taxon>Pentapetalae</taxon>
        <taxon>rosids</taxon>
        <taxon>fabids</taxon>
        <taxon>Cucurbitales</taxon>
        <taxon>Cucurbitaceae</taxon>
        <taxon>Benincaseae</taxon>
        <taxon>Cucumis</taxon>
    </lineage>
</organism>
<dbReference type="AlphaFoldDB" id="A0A9I9E4U1"/>
<name>A0A9I9E4U1_CUCME</name>
<reference evidence="1" key="1">
    <citation type="submission" date="2023-03" db="UniProtKB">
        <authorList>
            <consortium name="EnsemblPlants"/>
        </authorList>
    </citation>
    <scope>IDENTIFICATION</scope>
</reference>
<evidence type="ECO:0000313" key="1">
    <source>
        <dbReference type="EnsemblPlants" id="MELO3C028743.2.1"/>
    </source>
</evidence>
<accession>A0A9I9E4U1</accession>
<protein>
    <submittedName>
        <fullName evidence="1">Uncharacterized protein</fullName>
    </submittedName>
</protein>